<proteinExistence type="predicted"/>
<feature type="compositionally biased region" description="Basic and acidic residues" evidence="1">
    <location>
        <begin position="400"/>
        <end position="410"/>
    </location>
</feature>
<feature type="compositionally biased region" description="Low complexity" evidence="1">
    <location>
        <begin position="588"/>
        <end position="597"/>
    </location>
</feature>
<feature type="compositionally biased region" description="Low complexity" evidence="1">
    <location>
        <begin position="413"/>
        <end position="430"/>
    </location>
</feature>
<sequence length="729" mass="79740">MASEQTIRPKSNRSGLPSPSPDPEPLPAQTRELRLSNNGSGSKKTQRPSVASGKAKHHPSNNANSSEARSYTKGNNKNNHVRDPEWETYGPRLYTCPDLHRLRELNARMDFSRDSQIYGSSNPVRNLPGPPWQQHQQQPQQPQAMDPASLAREAWPLPPDANAEADAGSPAHREVDLWEILQKGPDSVMPEPPRPQPYQSFAGARSDYHSPPGPNPTPRECGAGARTANARQQPRQAGSDRSQRNPGGHVARGGIPRVTTTINNAMKNNNKAAAGKTEIRPQQTQSHPLKSAVPKPFHQFAPERQGPRRHVVRNIHSIKTPATHPTEPATTSSAAAAQSQHEHPKNKKKPVPPQPQPPQPPSLGVIDPSEDIYSATPRAAKFRPSDKFVDVDDEQAWPLRPEDDNNHADDEAGSPASKTSGTTTKPSSSSFRARAVENWSKFYHKLVRYDDDDGLFSDEEQQRPLSPGGCSTCSEDFRPKSTQEKRGGKGKEKEKEKEVDVHGSETENGAPSPVVDNSNMTEMDIPLQLDLPETGPSFIDAMAGSFRAIYARGAENSGKHSLAHSKNRSNGSSHTTRREIDSDSRSHSPVSVPTTSPLADVDHTPSKTNKGKGEDTGGPDPSLPVDWKDIFNADDHGIPASTYLDALTSREIEGNTPLHVFMLKSVQATQAAAHDIRRLRSALAAKNEQLAAAHSLLLDANEMLAEAEAEERRREYEDGDKVDEKPRSP</sequence>
<gene>
    <name evidence="2" type="ORF">SODALDRAFT_330515</name>
</gene>
<feature type="region of interest" description="Disordered" evidence="1">
    <location>
        <begin position="707"/>
        <end position="729"/>
    </location>
</feature>
<feature type="compositionally biased region" description="Low complexity" evidence="1">
    <location>
        <begin position="132"/>
        <end position="143"/>
    </location>
</feature>
<feature type="compositionally biased region" description="Low complexity" evidence="1">
    <location>
        <begin position="259"/>
        <end position="276"/>
    </location>
</feature>
<keyword evidence="3" id="KW-1185">Reference proteome</keyword>
<feature type="region of interest" description="Disordered" evidence="1">
    <location>
        <begin position="455"/>
        <end position="519"/>
    </location>
</feature>
<evidence type="ECO:0000256" key="1">
    <source>
        <dbReference type="SAM" id="MobiDB-lite"/>
    </source>
</evidence>
<accession>A0A3N2Q203</accession>
<feature type="region of interest" description="Disordered" evidence="1">
    <location>
        <begin position="1"/>
        <end position="95"/>
    </location>
</feature>
<feature type="compositionally biased region" description="Polar residues" evidence="1">
    <location>
        <begin position="229"/>
        <end position="240"/>
    </location>
</feature>
<feature type="compositionally biased region" description="Polar residues" evidence="1">
    <location>
        <begin position="114"/>
        <end position="124"/>
    </location>
</feature>
<feature type="compositionally biased region" description="Pro residues" evidence="1">
    <location>
        <begin position="351"/>
        <end position="361"/>
    </location>
</feature>
<evidence type="ECO:0000313" key="2">
    <source>
        <dbReference type="EMBL" id="ROT40777.1"/>
    </source>
</evidence>
<feature type="compositionally biased region" description="Basic and acidic residues" evidence="1">
    <location>
        <begin position="576"/>
        <end position="586"/>
    </location>
</feature>
<dbReference type="GeneID" id="39579694"/>
<feature type="compositionally biased region" description="Low complexity" evidence="1">
    <location>
        <begin position="320"/>
        <end position="339"/>
    </location>
</feature>
<evidence type="ECO:0000313" key="3">
    <source>
        <dbReference type="Proteomes" id="UP000272025"/>
    </source>
</evidence>
<feature type="compositionally biased region" description="Basic and acidic residues" evidence="1">
    <location>
        <begin position="600"/>
        <end position="615"/>
    </location>
</feature>
<protein>
    <submittedName>
        <fullName evidence="2">Uncharacterized protein</fullName>
    </submittedName>
</protein>
<dbReference type="EMBL" id="ML119052">
    <property type="protein sequence ID" value="ROT40777.1"/>
    <property type="molecule type" value="Genomic_DNA"/>
</dbReference>
<feature type="region of interest" description="Disordered" evidence="1">
    <location>
        <begin position="556"/>
        <end position="627"/>
    </location>
</feature>
<feature type="compositionally biased region" description="Polar residues" evidence="1">
    <location>
        <begin position="1"/>
        <end position="15"/>
    </location>
</feature>
<dbReference type="AlphaFoldDB" id="A0A3N2Q203"/>
<name>A0A3N2Q203_SODAK</name>
<dbReference type="Proteomes" id="UP000272025">
    <property type="component" value="Unassembled WGS sequence"/>
</dbReference>
<feature type="compositionally biased region" description="Polar residues" evidence="1">
    <location>
        <begin position="35"/>
        <end position="49"/>
    </location>
</feature>
<feature type="compositionally biased region" description="Basic and acidic residues" evidence="1">
    <location>
        <begin position="475"/>
        <end position="505"/>
    </location>
</feature>
<reference evidence="2 3" key="1">
    <citation type="journal article" date="2018" name="Mol. Ecol.">
        <title>The obligate alkalophilic soda-lake fungus Sodiomyces alkalinus has shifted to a protein diet.</title>
        <authorList>
            <person name="Grum-Grzhimaylo A.A."/>
            <person name="Falkoski D.L."/>
            <person name="van den Heuvel J."/>
            <person name="Valero-Jimenez C.A."/>
            <person name="Min B."/>
            <person name="Choi I.G."/>
            <person name="Lipzen A."/>
            <person name="Daum C.G."/>
            <person name="Aanen D.K."/>
            <person name="Tsang A."/>
            <person name="Henrissat B."/>
            <person name="Bilanenko E.N."/>
            <person name="de Vries R.P."/>
            <person name="van Kan J.A.L."/>
            <person name="Grigoriev I.V."/>
            <person name="Debets A.J.M."/>
        </authorList>
    </citation>
    <scope>NUCLEOTIDE SEQUENCE [LARGE SCALE GENOMIC DNA]</scope>
    <source>
        <strain evidence="2 3">F11</strain>
    </source>
</reference>
<organism evidence="2 3">
    <name type="scientific">Sodiomyces alkalinus (strain CBS 110278 / VKM F-3762 / F11)</name>
    <name type="common">Alkaliphilic filamentous fungus</name>
    <dbReference type="NCBI Taxonomy" id="1314773"/>
    <lineage>
        <taxon>Eukaryota</taxon>
        <taxon>Fungi</taxon>
        <taxon>Dikarya</taxon>
        <taxon>Ascomycota</taxon>
        <taxon>Pezizomycotina</taxon>
        <taxon>Sordariomycetes</taxon>
        <taxon>Hypocreomycetidae</taxon>
        <taxon>Glomerellales</taxon>
        <taxon>Plectosphaerellaceae</taxon>
        <taxon>Sodiomyces</taxon>
    </lineage>
</organism>
<dbReference type="RefSeq" id="XP_028468583.1">
    <property type="nucleotide sequence ID" value="XM_028611216.1"/>
</dbReference>
<feature type="region of interest" description="Disordered" evidence="1">
    <location>
        <begin position="113"/>
        <end position="433"/>
    </location>
</feature>
<feature type="compositionally biased region" description="Polar residues" evidence="1">
    <location>
        <begin position="60"/>
        <end position="78"/>
    </location>
</feature>